<keyword evidence="3" id="KW-1185">Reference proteome</keyword>
<comment type="caution">
    <text evidence="2">The sequence shown here is derived from an EMBL/GenBank/DDBJ whole genome shotgun (WGS) entry which is preliminary data.</text>
</comment>
<dbReference type="Proteomes" id="UP001208570">
    <property type="component" value="Unassembled WGS sequence"/>
</dbReference>
<reference evidence="2" key="1">
    <citation type="journal article" date="2023" name="Mol. Biol. Evol.">
        <title>Third-Generation Sequencing Reveals the Adaptive Role of the Epigenome in Three Deep-Sea Polychaetes.</title>
        <authorList>
            <person name="Perez M."/>
            <person name="Aroh O."/>
            <person name="Sun Y."/>
            <person name="Lan Y."/>
            <person name="Juniper S.K."/>
            <person name="Young C.R."/>
            <person name="Angers B."/>
            <person name="Qian P.Y."/>
        </authorList>
    </citation>
    <scope>NUCLEOTIDE SEQUENCE</scope>
    <source>
        <strain evidence="2">P08H-3</strain>
    </source>
</reference>
<organism evidence="2 3">
    <name type="scientific">Paralvinella palmiformis</name>
    <dbReference type="NCBI Taxonomy" id="53620"/>
    <lineage>
        <taxon>Eukaryota</taxon>
        <taxon>Metazoa</taxon>
        <taxon>Spiralia</taxon>
        <taxon>Lophotrochozoa</taxon>
        <taxon>Annelida</taxon>
        <taxon>Polychaeta</taxon>
        <taxon>Sedentaria</taxon>
        <taxon>Canalipalpata</taxon>
        <taxon>Terebellida</taxon>
        <taxon>Terebelliformia</taxon>
        <taxon>Alvinellidae</taxon>
        <taxon>Paralvinella</taxon>
    </lineage>
</organism>
<gene>
    <name evidence="2" type="ORF">LSH36_473g02005</name>
</gene>
<dbReference type="EMBL" id="JAODUP010000473">
    <property type="protein sequence ID" value="KAK2148967.1"/>
    <property type="molecule type" value="Genomic_DNA"/>
</dbReference>
<dbReference type="AlphaFoldDB" id="A0AAD9JA21"/>
<evidence type="ECO:0000313" key="2">
    <source>
        <dbReference type="EMBL" id="KAK2148967.1"/>
    </source>
</evidence>
<accession>A0AAD9JA21</accession>
<sequence length="68" mass="7256">MTTVNNHGETNIFAPLTLTRTTSGPTSSTDMTFRAHFLTILESTLVYERGQFVGQGAAVGGAGRRTPL</sequence>
<feature type="compositionally biased region" description="Polar residues" evidence="1">
    <location>
        <begin position="18"/>
        <end position="28"/>
    </location>
</feature>
<evidence type="ECO:0000313" key="3">
    <source>
        <dbReference type="Proteomes" id="UP001208570"/>
    </source>
</evidence>
<protein>
    <submittedName>
        <fullName evidence="2">Uncharacterized protein</fullName>
    </submittedName>
</protein>
<evidence type="ECO:0000256" key="1">
    <source>
        <dbReference type="SAM" id="MobiDB-lite"/>
    </source>
</evidence>
<proteinExistence type="predicted"/>
<name>A0AAD9JA21_9ANNE</name>
<feature type="region of interest" description="Disordered" evidence="1">
    <location>
        <begin position="1"/>
        <end position="28"/>
    </location>
</feature>